<dbReference type="RefSeq" id="WP_057846051.1">
    <property type="nucleotide sequence ID" value="NZ_LLYA01000175.1"/>
</dbReference>
<accession>A0A0R3MRX7</accession>
<proteinExistence type="inferred from homology"/>
<dbReference type="InterPro" id="IPR058781">
    <property type="entry name" value="HH_AprE-like"/>
</dbReference>
<dbReference type="PANTHER" id="PTHR30386:SF17">
    <property type="entry name" value="ALKALINE PROTEASE SECRETION PROTEIN APRE"/>
    <property type="match status" value="1"/>
</dbReference>
<dbReference type="Gene3D" id="1.10.287.470">
    <property type="entry name" value="Helix hairpin bin"/>
    <property type="match status" value="1"/>
</dbReference>
<dbReference type="PANTHER" id="PTHR30386">
    <property type="entry name" value="MEMBRANE FUSION SUBUNIT OF EMRAB-TOLC MULTIDRUG EFFLUX PUMP"/>
    <property type="match status" value="1"/>
</dbReference>
<keyword evidence="10" id="KW-0175">Coiled coil</keyword>
<dbReference type="Gene3D" id="2.40.30.170">
    <property type="match status" value="1"/>
</dbReference>
<dbReference type="AlphaFoldDB" id="A0A0R3MRX7"/>
<evidence type="ECO:0000256" key="9">
    <source>
        <dbReference type="RuleBase" id="RU365093"/>
    </source>
</evidence>
<keyword evidence="3 9" id="KW-0813">Transport</keyword>
<sequence length="442" mass="48192">MTAVDDGFTPMRDRARYARPSRPALLGAGVVAAFIAAMTMWGTLAPISGAAIASGNLQVEGRRQSVQHPYGGVVRQLTVRDGARVEKGQLLIRLDDSDPRAKLDVLTADRDAALAARARLVAERDRKDAPEFDEHLRARSELSAARQAMANETAMMAARKHQFAAETAVLRGKIKELEAQIAGTQAQLAGTEKQRELLTDEMNGAQHLFAQGYTPKTRILALQREDARLQADIGAQQASIAGMQQQIAQNDLEIARVERARMSEITDQLRTTENKLAELAPKIDAATDVLVRTRITAPATGSVVGLDVFTEGGVIQPGARLMDIVPTDNPLIAAAKLKLSDINDVAVGHRAEVQLTGVNYIERPRLYGTVHTVSADRLTDDKSGQGYYAVEVALDPNDVKKSRIDLQAGMPAEVIVPTRPRTLFEYLLGPLRDEITRAFRER</sequence>
<dbReference type="GO" id="GO:0015031">
    <property type="term" value="P:protein transport"/>
    <property type="evidence" value="ECO:0007669"/>
    <property type="project" value="InterPro"/>
</dbReference>
<reference evidence="13 14" key="1">
    <citation type="submission" date="2014-03" db="EMBL/GenBank/DDBJ databases">
        <title>Bradyrhizobium valentinum sp. nov., isolated from effective nodules of Lupinus mariae-josephae, a lupine endemic of basic-lime soils in Eastern Spain.</title>
        <authorList>
            <person name="Duran D."/>
            <person name="Rey L."/>
            <person name="Navarro A."/>
            <person name="Busquets A."/>
            <person name="Imperial J."/>
            <person name="Ruiz-Argueso T."/>
        </authorList>
    </citation>
    <scope>NUCLEOTIDE SEQUENCE [LARGE SCALE GENOMIC DNA]</scope>
    <source>
        <strain evidence="13 14">Ro19</strain>
    </source>
</reference>
<comment type="similarity">
    <text evidence="2 9">Belongs to the membrane fusion protein (MFP) (TC 8.A.1) family.</text>
</comment>
<feature type="coiled-coil region" evidence="10">
    <location>
        <begin position="167"/>
        <end position="201"/>
    </location>
</feature>
<evidence type="ECO:0000313" key="13">
    <source>
        <dbReference type="EMBL" id="KRR20895.1"/>
    </source>
</evidence>
<keyword evidence="6" id="KW-0812">Transmembrane</keyword>
<keyword evidence="4 9" id="KW-1003">Cell membrane</keyword>
<dbReference type="Pfam" id="PF25994">
    <property type="entry name" value="HH_AprE"/>
    <property type="match status" value="1"/>
</dbReference>
<evidence type="ECO:0000256" key="4">
    <source>
        <dbReference type="ARBA" id="ARBA00022475"/>
    </source>
</evidence>
<dbReference type="OrthoDB" id="9810980at2"/>
<feature type="domain" description="AprE-like beta-barrel" evidence="12">
    <location>
        <begin position="331"/>
        <end position="419"/>
    </location>
</feature>
<evidence type="ECO:0000259" key="11">
    <source>
        <dbReference type="Pfam" id="PF25994"/>
    </source>
</evidence>
<dbReference type="InterPro" id="IPR058982">
    <property type="entry name" value="Beta-barrel_AprE"/>
</dbReference>
<keyword evidence="5 9" id="KW-0997">Cell inner membrane</keyword>
<name>A0A0R3MRX7_9BRAD</name>
<dbReference type="Gene3D" id="2.40.50.100">
    <property type="match status" value="1"/>
</dbReference>
<feature type="domain" description="AprE-like long alpha-helical hairpin" evidence="11">
    <location>
        <begin position="100"/>
        <end position="289"/>
    </location>
</feature>
<evidence type="ECO:0000256" key="3">
    <source>
        <dbReference type="ARBA" id="ARBA00022448"/>
    </source>
</evidence>
<evidence type="ECO:0000256" key="7">
    <source>
        <dbReference type="ARBA" id="ARBA00022989"/>
    </source>
</evidence>
<evidence type="ECO:0000256" key="1">
    <source>
        <dbReference type="ARBA" id="ARBA00004377"/>
    </source>
</evidence>
<dbReference type="InterPro" id="IPR050739">
    <property type="entry name" value="MFP"/>
</dbReference>
<evidence type="ECO:0000313" key="14">
    <source>
        <dbReference type="Proteomes" id="UP000052023"/>
    </source>
</evidence>
<keyword evidence="14" id="KW-1185">Reference proteome</keyword>
<organism evidence="13 14">
    <name type="scientific">Bradyrhizobium retamae</name>
    <dbReference type="NCBI Taxonomy" id="1300035"/>
    <lineage>
        <taxon>Bacteria</taxon>
        <taxon>Pseudomonadati</taxon>
        <taxon>Pseudomonadota</taxon>
        <taxon>Alphaproteobacteria</taxon>
        <taxon>Hyphomicrobiales</taxon>
        <taxon>Nitrobacteraceae</taxon>
        <taxon>Bradyrhizobium</taxon>
    </lineage>
</organism>
<evidence type="ECO:0000256" key="5">
    <source>
        <dbReference type="ARBA" id="ARBA00022519"/>
    </source>
</evidence>
<dbReference type="EMBL" id="LLYA01000175">
    <property type="protein sequence ID" value="KRR20895.1"/>
    <property type="molecule type" value="Genomic_DNA"/>
</dbReference>
<comment type="subcellular location">
    <subcellularLocation>
        <location evidence="1 9">Cell inner membrane</location>
        <topology evidence="1 9">Single-pass membrane protein</topology>
    </subcellularLocation>
</comment>
<comment type="caution">
    <text evidence="13">The sequence shown here is derived from an EMBL/GenBank/DDBJ whole genome shotgun (WGS) entry which is preliminary data.</text>
</comment>
<evidence type="ECO:0000256" key="6">
    <source>
        <dbReference type="ARBA" id="ARBA00022692"/>
    </source>
</evidence>
<keyword evidence="7" id="KW-1133">Transmembrane helix</keyword>
<evidence type="ECO:0000256" key="2">
    <source>
        <dbReference type="ARBA" id="ARBA00009477"/>
    </source>
</evidence>
<dbReference type="NCBIfam" id="TIGR01843">
    <property type="entry name" value="type_I_hlyD"/>
    <property type="match status" value="1"/>
</dbReference>
<dbReference type="Proteomes" id="UP000052023">
    <property type="component" value="Unassembled WGS sequence"/>
</dbReference>
<evidence type="ECO:0000259" key="12">
    <source>
        <dbReference type="Pfam" id="PF26002"/>
    </source>
</evidence>
<dbReference type="InterPro" id="IPR010129">
    <property type="entry name" value="T1SS_HlyD"/>
</dbReference>
<evidence type="ECO:0000256" key="8">
    <source>
        <dbReference type="ARBA" id="ARBA00023136"/>
    </source>
</evidence>
<dbReference type="PRINTS" id="PR01490">
    <property type="entry name" value="RTXTOXIND"/>
</dbReference>
<dbReference type="Pfam" id="PF26002">
    <property type="entry name" value="Beta-barrel_AprE"/>
    <property type="match status" value="1"/>
</dbReference>
<dbReference type="GO" id="GO:0005886">
    <property type="term" value="C:plasma membrane"/>
    <property type="evidence" value="ECO:0007669"/>
    <property type="project" value="UniProtKB-SubCell"/>
</dbReference>
<protein>
    <recommendedName>
        <fullName evidence="9">Membrane fusion protein (MFP) family protein</fullName>
    </recommendedName>
</protein>
<gene>
    <name evidence="13" type="ORF">CQ13_31785</name>
</gene>
<evidence type="ECO:0000256" key="10">
    <source>
        <dbReference type="SAM" id="Coils"/>
    </source>
</evidence>
<keyword evidence="8" id="KW-0472">Membrane</keyword>